<keyword evidence="2" id="KW-1185">Reference proteome</keyword>
<proteinExistence type="predicted"/>
<sequence>MKKMVFLLSAPLVLAACGDRTERYPAAWHQLKAACVGGDYAACADIGHQARAAATPQPEKIVISEPIVD</sequence>
<dbReference type="AlphaFoldDB" id="A0A1H5S1D3"/>
<dbReference type="Proteomes" id="UP000236742">
    <property type="component" value="Unassembled WGS sequence"/>
</dbReference>
<evidence type="ECO:0000313" key="2">
    <source>
        <dbReference type="Proteomes" id="UP000236742"/>
    </source>
</evidence>
<gene>
    <name evidence="1" type="ORF">SAMN05421751_101249</name>
</gene>
<evidence type="ECO:0000313" key="1">
    <source>
        <dbReference type="EMBL" id="SEF43581.1"/>
    </source>
</evidence>
<dbReference type="EMBL" id="FNVD01000001">
    <property type="protein sequence ID" value="SEF43581.1"/>
    <property type="molecule type" value="Genomic_DNA"/>
</dbReference>
<protein>
    <recommendedName>
        <fullName evidence="3">Lipoprotein</fullName>
    </recommendedName>
</protein>
<reference evidence="2" key="1">
    <citation type="submission" date="2016-10" db="EMBL/GenBank/DDBJ databases">
        <authorList>
            <person name="Varghese N."/>
            <person name="Submissions S."/>
        </authorList>
    </citation>
    <scope>NUCLEOTIDE SEQUENCE [LARGE SCALE GENOMIC DNA]</scope>
    <source>
        <strain evidence="2">DSM 23413</strain>
    </source>
</reference>
<accession>A0A1H5S1D3</accession>
<name>A0A1H5S1D3_9RHOB</name>
<evidence type="ECO:0008006" key="3">
    <source>
        <dbReference type="Google" id="ProtNLM"/>
    </source>
</evidence>
<dbReference type="PROSITE" id="PS51257">
    <property type="entry name" value="PROKAR_LIPOPROTEIN"/>
    <property type="match status" value="1"/>
</dbReference>
<organism evidence="1 2">
    <name type="scientific">Jhaorihella thermophila</name>
    <dbReference type="NCBI Taxonomy" id="488547"/>
    <lineage>
        <taxon>Bacteria</taxon>
        <taxon>Pseudomonadati</taxon>
        <taxon>Pseudomonadota</taxon>
        <taxon>Alphaproteobacteria</taxon>
        <taxon>Rhodobacterales</taxon>
        <taxon>Paracoccaceae</taxon>
        <taxon>Jhaorihella</taxon>
    </lineage>
</organism>